<dbReference type="AlphaFoldDB" id="A0A9P3G2L1"/>
<comment type="caution">
    <text evidence="1">The sequence shown here is derived from an EMBL/GenBank/DDBJ whole genome shotgun (WGS) entry which is preliminary data.</text>
</comment>
<dbReference type="EMBL" id="BPQB01000004">
    <property type="protein sequence ID" value="GJE86509.1"/>
    <property type="molecule type" value="Genomic_DNA"/>
</dbReference>
<name>A0A9P3G2L1_9APHY</name>
<organism evidence="1 2">
    <name type="scientific">Phanerochaete sordida</name>
    <dbReference type="NCBI Taxonomy" id="48140"/>
    <lineage>
        <taxon>Eukaryota</taxon>
        <taxon>Fungi</taxon>
        <taxon>Dikarya</taxon>
        <taxon>Basidiomycota</taxon>
        <taxon>Agaricomycotina</taxon>
        <taxon>Agaricomycetes</taxon>
        <taxon>Polyporales</taxon>
        <taxon>Phanerochaetaceae</taxon>
        <taxon>Phanerochaete</taxon>
    </lineage>
</organism>
<evidence type="ECO:0000313" key="2">
    <source>
        <dbReference type="Proteomes" id="UP000703269"/>
    </source>
</evidence>
<proteinExistence type="predicted"/>
<evidence type="ECO:0000313" key="1">
    <source>
        <dbReference type="EMBL" id="GJE86509.1"/>
    </source>
</evidence>
<gene>
    <name evidence="1" type="ORF">PsYK624_025890</name>
</gene>
<sequence length="211" mass="23014">MADLEALSTAAPQLAVLTFEDCDLSIIGPADPVAHLPESLHTLHIRHDTFPAEVILSRIDAPGLECLEIDVAVAYVGHPQGRIYPPRTFPSVHRLIIHMAQSSTSLGTYDGYHFSLTPRATSFHIVDIYGRCDHIVRCLASHPAYLPDLRSLTVDVEFVSRVGVLREPLTVLLSSRRDTLEMVNLSPNLFGDLGEGLLEELGGGPVQVSCT</sequence>
<accession>A0A9P3G2L1</accession>
<keyword evidence="2" id="KW-1185">Reference proteome</keyword>
<protein>
    <submittedName>
        <fullName evidence="1">Uncharacterized protein</fullName>
    </submittedName>
</protein>
<dbReference type="Proteomes" id="UP000703269">
    <property type="component" value="Unassembled WGS sequence"/>
</dbReference>
<reference evidence="1 2" key="1">
    <citation type="submission" date="2021-08" db="EMBL/GenBank/DDBJ databases">
        <title>Draft Genome Sequence of Phanerochaete sordida strain YK-624.</title>
        <authorList>
            <person name="Mori T."/>
            <person name="Dohra H."/>
            <person name="Suzuki T."/>
            <person name="Kawagishi H."/>
            <person name="Hirai H."/>
        </authorList>
    </citation>
    <scope>NUCLEOTIDE SEQUENCE [LARGE SCALE GENOMIC DNA]</scope>
    <source>
        <strain evidence="1 2">YK-624</strain>
    </source>
</reference>